<organism evidence="8 9">
    <name type="scientific">Perspicuibacillus lycopersici</name>
    <dbReference type="NCBI Taxonomy" id="1325689"/>
    <lineage>
        <taxon>Bacteria</taxon>
        <taxon>Bacillati</taxon>
        <taxon>Bacillota</taxon>
        <taxon>Bacilli</taxon>
        <taxon>Bacillales</taxon>
        <taxon>Bacillaceae</taxon>
        <taxon>Perspicuibacillus</taxon>
    </lineage>
</organism>
<dbReference type="SUPFAM" id="SSF55874">
    <property type="entry name" value="ATPase domain of HSP90 chaperone/DNA topoisomerase II/histidine kinase"/>
    <property type="match status" value="1"/>
</dbReference>
<dbReference type="InterPro" id="IPR003594">
    <property type="entry name" value="HATPase_dom"/>
</dbReference>
<evidence type="ECO:0000259" key="7">
    <source>
        <dbReference type="Pfam" id="PF13581"/>
    </source>
</evidence>
<dbReference type="PANTHER" id="PTHR35526">
    <property type="entry name" value="ANTI-SIGMA-F FACTOR RSBW-RELATED"/>
    <property type="match status" value="1"/>
</dbReference>
<dbReference type="GO" id="GO:0016989">
    <property type="term" value="F:sigma factor antagonist activity"/>
    <property type="evidence" value="ECO:0007669"/>
    <property type="project" value="InterPro"/>
</dbReference>
<keyword evidence="3 6" id="KW-0547">Nucleotide-binding</keyword>
<dbReference type="HAMAP" id="MF_00638">
    <property type="entry name" value="Anti_sigma_B"/>
    <property type="match status" value="1"/>
</dbReference>
<dbReference type="PANTHER" id="PTHR35526:SF9">
    <property type="entry name" value="SERINE-PROTEIN KINASE RSBW"/>
    <property type="match status" value="1"/>
</dbReference>
<accession>A0AAE3IXG5</accession>
<protein>
    <recommendedName>
        <fullName evidence="6">Serine-protein kinase RsbW</fullName>
        <ecNumber evidence="6">2.7.11.1</ecNumber>
    </recommendedName>
    <alternativeName>
        <fullName evidence="6">Anti-sigma-B factor</fullName>
    </alternativeName>
    <alternativeName>
        <fullName evidence="6">Sigma-B negative effector RsbW</fullName>
    </alternativeName>
</protein>
<reference evidence="8" key="1">
    <citation type="submission" date="2022-10" db="EMBL/GenBank/DDBJ databases">
        <title>Description of Fervidibacillus gen. nov. in the family Fervidibacillaceae fam. nov. with two species, Fervidibacillus albus sp. nov., and Fervidibacillus halotolerans sp. nov., isolated from tidal flat sediments.</title>
        <authorList>
            <person name="Kwon K.K."/>
            <person name="Yang S.-H."/>
        </authorList>
    </citation>
    <scope>NUCLEOTIDE SEQUENCE</scope>
    <source>
        <strain evidence="8">JCM 19140</strain>
    </source>
</reference>
<dbReference type="EC" id="2.7.11.1" evidence="6"/>
<evidence type="ECO:0000313" key="8">
    <source>
        <dbReference type="EMBL" id="MCU9615169.1"/>
    </source>
</evidence>
<feature type="domain" description="Histidine kinase/HSP90-like ATPase" evidence="7">
    <location>
        <begin position="13"/>
        <end position="141"/>
    </location>
</feature>
<comment type="catalytic activity">
    <reaction evidence="6">
        <text>L-seryl-[protein] + ATP = O-phospho-L-seryl-[protein] + ADP + H(+)</text>
        <dbReference type="Rhea" id="RHEA:17989"/>
        <dbReference type="Rhea" id="RHEA-COMP:9863"/>
        <dbReference type="Rhea" id="RHEA-COMP:11604"/>
        <dbReference type="ChEBI" id="CHEBI:15378"/>
        <dbReference type="ChEBI" id="CHEBI:29999"/>
        <dbReference type="ChEBI" id="CHEBI:30616"/>
        <dbReference type="ChEBI" id="CHEBI:83421"/>
        <dbReference type="ChEBI" id="CHEBI:456216"/>
        <dbReference type="EC" id="2.7.11.1"/>
    </reaction>
</comment>
<gene>
    <name evidence="6 8" type="primary">rsbW</name>
    <name evidence="8" type="ORF">OEV98_16655</name>
</gene>
<dbReference type="NCBIfam" id="TIGR01924">
    <property type="entry name" value="rsbW_low_gc"/>
    <property type="match status" value="1"/>
</dbReference>
<dbReference type="Pfam" id="PF13581">
    <property type="entry name" value="HATPase_c_2"/>
    <property type="match status" value="1"/>
</dbReference>
<dbReference type="InterPro" id="IPR050267">
    <property type="entry name" value="Anti-sigma-factor_SerPK"/>
</dbReference>
<dbReference type="GO" id="GO:0004674">
    <property type="term" value="F:protein serine/threonine kinase activity"/>
    <property type="evidence" value="ECO:0007669"/>
    <property type="project" value="UniProtKB-KW"/>
</dbReference>
<keyword evidence="1 6" id="KW-0723">Serine/threonine-protein kinase</keyword>
<evidence type="ECO:0000256" key="4">
    <source>
        <dbReference type="ARBA" id="ARBA00022777"/>
    </source>
</evidence>
<keyword evidence="2 6" id="KW-0808">Transferase</keyword>
<dbReference type="EMBL" id="JAOUSF010000006">
    <property type="protein sequence ID" value="MCU9615169.1"/>
    <property type="molecule type" value="Genomic_DNA"/>
</dbReference>
<comment type="function">
    <text evidence="6">Negative regulator of sigma-B activity. Phosphorylates and inactivates its specific antagonist protein, RsbV. Upon phosphorylation of RsbV, RsbW is released and binds to sigma-B, thereby blocking its ability to form an RNA polymerase holoenzyme (E-sigma-B).</text>
</comment>
<sequence>MNQPVDVVEVKLPPKPEFVGVARLTTSGIANRMGFSYEAIEDMKIAVSEAITNAIQHAYKQEENGTINLHFHIYSKKLEIIVSDKGESFDVAEVRGKTRPYHQDESIEFMREGGLGLFLIETLMDEVEFHQEDGVSVQMTKFLEREQVEMDAEAFSPK</sequence>
<comment type="catalytic activity">
    <reaction evidence="6">
        <text>L-threonyl-[protein] + ATP = O-phospho-L-threonyl-[protein] + ADP + H(+)</text>
        <dbReference type="Rhea" id="RHEA:46608"/>
        <dbReference type="Rhea" id="RHEA-COMP:11060"/>
        <dbReference type="Rhea" id="RHEA-COMP:11605"/>
        <dbReference type="ChEBI" id="CHEBI:15378"/>
        <dbReference type="ChEBI" id="CHEBI:30013"/>
        <dbReference type="ChEBI" id="CHEBI:30616"/>
        <dbReference type="ChEBI" id="CHEBI:61977"/>
        <dbReference type="ChEBI" id="CHEBI:456216"/>
        <dbReference type="EC" id="2.7.11.1"/>
    </reaction>
</comment>
<dbReference type="CDD" id="cd16936">
    <property type="entry name" value="HATPase_RsbW-like"/>
    <property type="match status" value="1"/>
</dbReference>
<evidence type="ECO:0000256" key="3">
    <source>
        <dbReference type="ARBA" id="ARBA00022741"/>
    </source>
</evidence>
<dbReference type="Gene3D" id="3.30.565.10">
    <property type="entry name" value="Histidine kinase-like ATPase, C-terminal domain"/>
    <property type="match status" value="1"/>
</dbReference>
<name>A0AAE3IXG5_9BACI</name>
<dbReference type="InterPro" id="IPR010193">
    <property type="entry name" value="RsbW"/>
</dbReference>
<dbReference type="AlphaFoldDB" id="A0AAE3IXG5"/>
<evidence type="ECO:0000256" key="2">
    <source>
        <dbReference type="ARBA" id="ARBA00022679"/>
    </source>
</evidence>
<dbReference type="NCBIfam" id="NF003144">
    <property type="entry name" value="PRK04069.1"/>
    <property type="match status" value="1"/>
</dbReference>
<dbReference type="Proteomes" id="UP001209318">
    <property type="component" value="Unassembled WGS sequence"/>
</dbReference>
<proteinExistence type="inferred from homology"/>
<keyword evidence="4 6" id="KW-0418">Kinase</keyword>
<dbReference type="RefSeq" id="WP_263074482.1">
    <property type="nucleotide sequence ID" value="NZ_JAOUSF010000006.1"/>
</dbReference>
<dbReference type="InterPro" id="IPR036890">
    <property type="entry name" value="HATPase_C_sf"/>
</dbReference>
<comment type="caution">
    <text evidence="8">The sequence shown here is derived from an EMBL/GenBank/DDBJ whole genome shotgun (WGS) entry which is preliminary data.</text>
</comment>
<evidence type="ECO:0000256" key="6">
    <source>
        <dbReference type="HAMAP-Rule" id="MF_00638"/>
    </source>
</evidence>
<dbReference type="GO" id="GO:0005524">
    <property type="term" value="F:ATP binding"/>
    <property type="evidence" value="ECO:0007669"/>
    <property type="project" value="UniProtKB-KW"/>
</dbReference>
<evidence type="ECO:0000313" key="9">
    <source>
        <dbReference type="Proteomes" id="UP001209318"/>
    </source>
</evidence>
<comment type="similarity">
    <text evidence="6">Belongs to the anti-sigma-factor family.</text>
</comment>
<evidence type="ECO:0000256" key="1">
    <source>
        <dbReference type="ARBA" id="ARBA00022527"/>
    </source>
</evidence>
<keyword evidence="9" id="KW-1185">Reference proteome</keyword>
<keyword evidence="5 6" id="KW-0067">ATP-binding</keyword>
<evidence type="ECO:0000256" key="5">
    <source>
        <dbReference type="ARBA" id="ARBA00022840"/>
    </source>
</evidence>